<dbReference type="Proteomes" id="UP000619761">
    <property type="component" value="Unassembled WGS sequence"/>
</dbReference>
<reference evidence="2" key="1">
    <citation type="journal article" date="2019" name="Int. J. Syst. Evol. Microbiol.">
        <title>The Global Catalogue of Microorganisms (GCM) 10K type strain sequencing project: providing services to taxonomists for standard genome sequencing and annotation.</title>
        <authorList>
            <consortium name="The Broad Institute Genomics Platform"/>
            <consortium name="The Broad Institute Genome Sequencing Center for Infectious Disease"/>
            <person name="Wu L."/>
            <person name="Ma J."/>
        </authorList>
    </citation>
    <scope>NUCLEOTIDE SEQUENCE [LARGE SCALE GENOMIC DNA]</scope>
    <source>
        <strain evidence="2">KCTC 32239</strain>
    </source>
</reference>
<organism evidence="1 2">
    <name type="scientific">Cellvibrio zantedeschiae</name>
    <dbReference type="NCBI Taxonomy" id="1237077"/>
    <lineage>
        <taxon>Bacteria</taxon>
        <taxon>Pseudomonadati</taxon>
        <taxon>Pseudomonadota</taxon>
        <taxon>Gammaproteobacteria</taxon>
        <taxon>Cellvibrionales</taxon>
        <taxon>Cellvibrionaceae</taxon>
        <taxon>Cellvibrio</taxon>
    </lineage>
</organism>
<evidence type="ECO:0000313" key="2">
    <source>
        <dbReference type="Proteomes" id="UP000619761"/>
    </source>
</evidence>
<name>A0ABQ3B867_9GAMM</name>
<accession>A0ABQ3B867</accession>
<dbReference type="EMBL" id="BMYZ01000002">
    <property type="protein sequence ID" value="GGY78306.1"/>
    <property type="molecule type" value="Genomic_DNA"/>
</dbReference>
<proteinExistence type="predicted"/>
<gene>
    <name evidence="1" type="ORF">GCM10011613_23660</name>
</gene>
<sequence length="66" mass="7357">MDESKGLAAAALLVFSMGVISQWAFGFYTASYYDSSAAKNISHAHKDFLTVNFRCHLTRLKAQLQK</sequence>
<protein>
    <submittedName>
        <fullName evidence="1">Uncharacterized protein</fullName>
    </submittedName>
</protein>
<dbReference type="RefSeq" id="WP_189418872.1">
    <property type="nucleotide sequence ID" value="NZ_BMYZ01000002.1"/>
</dbReference>
<comment type="caution">
    <text evidence="1">The sequence shown here is derived from an EMBL/GenBank/DDBJ whole genome shotgun (WGS) entry which is preliminary data.</text>
</comment>
<keyword evidence="2" id="KW-1185">Reference proteome</keyword>
<evidence type="ECO:0000313" key="1">
    <source>
        <dbReference type="EMBL" id="GGY78306.1"/>
    </source>
</evidence>